<comment type="subcellular location">
    <subcellularLocation>
        <location evidence="1">Secreted</location>
    </subcellularLocation>
</comment>
<evidence type="ECO:0000256" key="2">
    <source>
        <dbReference type="ARBA" id="ARBA00022525"/>
    </source>
</evidence>
<feature type="domain" description="Single" evidence="4">
    <location>
        <begin position="36"/>
        <end position="100"/>
    </location>
</feature>
<dbReference type="AlphaFoldDB" id="A0A482ZDU0"/>
<dbReference type="InterPro" id="IPR029277">
    <property type="entry name" value="SVWC_dom"/>
</dbReference>
<accession>A0A482ZDU0</accession>
<keyword evidence="3" id="KW-0732">Signal</keyword>
<dbReference type="EMBL" id="HAGO01000113">
    <property type="protein sequence ID" value="SMD29801.1"/>
    <property type="molecule type" value="Transcribed_RNA"/>
</dbReference>
<keyword evidence="2" id="KW-0964">Secreted</keyword>
<evidence type="ECO:0000259" key="4">
    <source>
        <dbReference type="SMART" id="SM01318"/>
    </source>
</evidence>
<dbReference type="SMART" id="SM01318">
    <property type="entry name" value="SVWC"/>
    <property type="match status" value="1"/>
</dbReference>
<sequence length="101" mass="11207">MNTIRFASAVLLICSSFALVQGHKYTIPMNTDDGFCKYANQKAALGETFYDDVACELYTCSEGEVFVTGCSPFPFKLDDPKCRFVKGEGSYPECCEQPKCD</sequence>
<reference evidence="5" key="1">
    <citation type="submission" date="2017-03" db="EMBL/GenBank/DDBJ databases">
        <authorList>
            <person name="QRISCLOUD D."/>
        </authorList>
    </citation>
    <scope>NUCLEOTIDE SEQUENCE</scope>
</reference>
<reference evidence="5" key="2">
    <citation type="submission" date="2019-04" db="EMBL/GenBank/DDBJ databases">
        <title>Unravelling the molecular evolution of spider venoms.</title>
        <authorList>
            <person name="Pineda S."/>
        </authorList>
    </citation>
    <scope>NUCLEOTIDE SEQUENCE</scope>
</reference>
<dbReference type="Pfam" id="PF15430">
    <property type="entry name" value="SVWC"/>
    <property type="match status" value="1"/>
</dbReference>
<dbReference type="GO" id="GO:0005576">
    <property type="term" value="C:extracellular region"/>
    <property type="evidence" value="ECO:0007669"/>
    <property type="project" value="UniProtKB-SubCell"/>
</dbReference>
<feature type="signal peptide" evidence="3">
    <location>
        <begin position="1"/>
        <end position="22"/>
    </location>
</feature>
<organism evidence="5">
    <name type="scientific">Selenotholus foelschei</name>
    <dbReference type="NCBI Taxonomy" id="1905327"/>
    <lineage>
        <taxon>Eukaryota</taxon>
        <taxon>Metazoa</taxon>
        <taxon>Ecdysozoa</taxon>
        <taxon>Arthropoda</taxon>
        <taxon>Chelicerata</taxon>
        <taxon>Arachnida</taxon>
        <taxon>Araneae</taxon>
        <taxon>Mygalomorphae</taxon>
        <taxon>Avicularoidea</taxon>
        <taxon>Theraphosidae</taxon>
        <taxon>Selenotholus</taxon>
    </lineage>
</organism>
<feature type="chain" id="PRO_5019859776" evidence="3">
    <location>
        <begin position="23"/>
        <end position="101"/>
    </location>
</feature>
<evidence type="ECO:0000256" key="3">
    <source>
        <dbReference type="SAM" id="SignalP"/>
    </source>
</evidence>
<protein>
    <submittedName>
        <fullName evidence="5">U16-Theraphotoxin-Sfo1a_1</fullName>
    </submittedName>
</protein>
<proteinExistence type="predicted"/>
<evidence type="ECO:0000313" key="5">
    <source>
        <dbReference type="EMBL" id="SMD29801.1"/>
    </source>
</evidence>
<evidence type="ECO:0000256" key="1">
    <source>
        <dbReference type="ARBA" id="ARBA00004613"/>
    </source>
</evidence>
<name>A0A482ZDU0_9ARAC</name>